<evidence type="ECO:0000313" key="2">
    <source>
        <dbReference type="EMBL" id="RAU81408.1"/>
    </source>
</evidence>
<dbReference type="EMBL" id="QMDV01000006">
    <property type="protein sequence ID" value="RAU81408.1"/>
    <property type="molecule type" value="Genomic_DNA"/>
</dbReference>
<sequence length="81" mass="9357">MNCNCIREIKEQIERELTMKGKNVVKVTVPTELLICENERGVQEVKAVTFSELHVHLKGLEQHQQAIFIHCYCPYCGTKIL</sequence>
<dbReference type="EMBL" id="QMDV01000006">
    <property type="protein sequence ID" value="RAU81343.1"/>
    <property type="molecule type" value="Genomic_DNA"/>
</dbReference>
<gene>
    <name evidence="1" type="ORF">DP923_16040</name>
    <name evidence="2" type="ORF">DP923_16385</name>
</gene>
<name>A0A364RAN8_9BACT</name>
<evidence type="ECO:0000313" key="3">
    <source>
        <dbReference type="Proteomes" id="UP000251692"/>
    </source>
</evidence>
<reference evidence="2 3" key="2">
    <citation type="submission" date="2018-07" db="EMBL/GenBank/DDBJ databases">
        <title>Pontibacter sp. 2b14 genomic sequence and assembly.</title>
        <authorList>
            <person name="Du Z.-J."/>
        </authorList>
    </citation>
    <scope>NUCLEOTIDE SEQUENCE [LARGE SCALE GENOMIC DNA]</scope>
    <source>
        <strain evidence="2 3">2b14</strain>
    </source>
</reference>
<dbReference type="Proteomes" id="UP000251692">
    <property type="component" value="Unassembled WGS sequence"/>
</dbReference>
<reference evidence="2 3" key="1">
    <citation type="submission" date="2018-06" db="EMBL/GenBank/DDBJ databases">
        <authorList>
            <person name="Liu Z.-W."/>
        </authorList>
    </citation>
    <scope>NUCLEOTIDE SEQUENCE [LARGE SCALE GENOMIC DNA]</scope>
    <source>
        <strain evidence="2 3">2b14</strain>
    </source>
</reference>
<keyword evidence="3" id="KW-1185">Reference proteome</keyword>
<evidence type="ECO:0000313" key="1">
    <source>
        <dbReference type="EMBL" id="RAU81343.1"/>
    </source>
</evidence>
<accession>A0A364RAN8</accession>
<dbReference type="AlphaFoldDB" id="A0A364RAN8"/>
<organism evidence="2 3">
    <name type="scientific">Pontibacter arcticus</name>
    <dbReference type="NCBI Taxonomy" id="2080288"/>
    <lineage>
        <taxon>Bacteria</taxon>
        <taxon>Pseudomonadati</taxon>
        <taxon>Bacteroidota</taxon>
        <taxon>Cytophagia</taxon>
        <taxon>Cytophagales</taxon>
        <taxon>Hymenobacteraceae</taxon>
        <taxon>Pontibacter</taxon>
    </lineage>
</organism>
<protein>
    <submittedName>
        <fullName evidence="2">Uncharacterized protein</fullName>
    </submittedName>
</protein>
<comment type="caution">
    <text evidence="2">The sequence shown here is derived from an EMBL/GenBank/DDBJ whole genome shotgun (WGS) entry which is preliminary data.</text>
</comment>
<proteinExistence type="predicted"/>